<feature type="domain" description="GGDEF" evidence="3">
    <location>
        <begin position="328"/>
        <end position="460"/>
    </location>
</feature>
<evidence type="ECO:0000259" key="1">
    <source>
        <dbReference type="PROSITE" id="PS50112"/>
    </source>
</evidence>
<dbReference type="CDD" id="cd01949">
    <property type="entry name" value="GGDEF"/>
    <property type="match status" value="1"/>
</dbReference>
<dbReference type="Pfam" id="PF00990">
    <property type="entry name" value="GGDEF"/>
    <property type="match status" value="1"/>
</dbReference>
<dbReference type="SMART" id="SM00091">
    <property type="entry name" value="PAS"/>
    <property type="match status" value="1"/>
</dbReference>
<name>A0ABX8SUU3_9BURK</name>
<dbReference type="PANTHER" id="PTHR44757">
    <property type="entry name" value="DIGUANYLATE CYCLASE DGCP"/>
    <property type="match status" value="1"/>
</dbReference>
<dbReference type="SMART" id="SM00267">
    <property type="entry name" value="GGDEF"/>
    <property type="match status" value="1"/>
</dbReference>
<dbReference type="EMBL" id="CP049362">
    <property type="protein sequence ID" value="QXX79801.1"/>
    <property type="molecule type" value="Genomic_DNA"/>
</dbReference>
<dbReference type="Pfam" id="PF00989">
    <property type="entry name" value="PAS"/>
    <property type="match status" value="1"/>
</dbReference>
<gene>
    <name evidence="4" type="ORF">FE795_12800</name>
</gene>
<dbReference type="CDD" id="cd01948">
    <property type="entry name" value="EAL"/>
    <property type="match status" value="1"/>
</dbReference>
<feature type="domain" description="PAS" evidence="1">
    <location>
        <begin position="173"/>
        <end position="243"/>
    </location>
</feature>
<dbReference type="SMART" id="SM00065">
    <property type="entry name" value="GAF"/>
    <property type="match status" value="1"/>
</dbReference>
<proteinExistence type="predicted"/>
<dbReference type="NCBIfam" id="TIGR00229">
    <property type="entry name" value="sensory_box"/>
    <property type="match status" value="1"/>
</dbReference>
<dbReference type="Pfam" id="PF01590">
    <property type="entry name" value="GAF"/>
    <property type="match status" value="1"/>
</dbReference>
<dbReference type="RefSeq" id="WP_219234999.1">
    <property type="nucleotide sequence ID" value="NZ_CP049362.1"/>
</dbReference>
<organism evidence="4 5">
    <name type="scientific">Alcaligenes ammonioxydans</name>
    <dbReference type="NCBI Taxonomy" id="2582914"/>
    <lineage>
        <taxon>Bacteria</taxon>
        <taxon>Pseudomonadati</taxon>
        <taxon>Pseudomonadota</taxon>
        <taxon>Betaproteobacteria</taxon>
        <taxon>Burkholderiales</taxon>
        <taxon>Alcaligenaceae</taxon>
        <taxon>Alcaligenes</taxon>
    </lineage>
</organism>
<dbReference type="PROSITE" id="PS50112">
    <property type="entry name" value="PAS"/>
    <property type="match status" value="1"/>
</dbReference>
<dbReference type="InterPro" id="IPR052155">
    <property type="entry name" value="Biofilm_reg_signaling"/>
</dbReference>
<evidence type="ECO:0000259" key="3">
    <source>
        <dbReference type="PROSITE" id="PS50887"/>
    </source>
</evidence>
<protein>
    <submittedName>
        <fullName evidence="4">EAL domain-containing protein</fullName>
    </submittedName>
</protein>
<dbReference type="PROSITE" id="PS50887">
    <property type="entry name" value="GGDEF"/>
    <property type="match status" value="1"/>
</dbReference>
<evidence type="ECO:0000313" key="5">
    <source>
        <dbReference type="Proteomes" id="UP000826050"/>
    </source>
</evidence>
<dbReference type="InterPro" id="IPR000160">
    <property type="entry name" value="GGDEF_dom"/>
</dbReference>
<dbReference type="CDD" id="cd00130">
    <property type="entry name" value="PAS"/>
    <property type="match status" value="1"/>
</dbReference>
<dbReference type="PROSITE" id="PS50883">
    <property type="entry name" value="EAL"/>
    <property type="match status" value="1"/>
</dbReference>
<dbReference type="PANTHER" id="PTHR44757:SF2">
    <property type="entry name" value="BIOFILM ARCHITECTURE MAINTENANCE PROTEIN MBAA"/>
    <property type="match status" value="1"/>
</dbReference>
<dbReference type="Proteomes" id="UP000826050">
    <property type="component" value="Chromosome"/>
</dbReference>
<reference evidence="4 5" key="1">
    <citation type="submission" date="2020-02" db="EMBL/GenBank/DDBJ databases">
        <title>Partial ammonium oxidation to N2 by heterotrophic bacteria.</title>
        <authorList>
            <person name="Wu M."/>
        </authorList>
    </citation>
    <scope>NUCLEOTIDE SEQUENCE [LARGE SCALE GENOMIC DNA]</scope>
    <source>
        <strain evidence="4 5">HO-1</strain>
    </source>
</reference>
<dbReference type="InterPro" id="IPR000014">
    <property type="entry name" value="PAS"/>
</dbReference>
<evidence type="ECO:0000259" key="2">
    <source>
        <dbReference type="PROSITE" id="PS50883"/>
    </source>
</evidence>
<keyword evidence="5" id="KW-1185">Reference proteome</keyword>
<dbReference type="NCBIfam" id="TIGR00254">
    <property type="entry name" value="GGDEF"/>
    <property type="match status" value="1"/>
</dbReference>
<sequence>MSAPSYPVSVEEDRRLRALAEYKLLDAPPTEEFDRLANLAARLFKVPIVLITLIDKDRQFFKARVGTDLNEISRADSLCAHAILSNDLLLIPDALQDPRFASNPLVTGPPFVRFYAGKPLLAPTGERLGTVCLIDTKPRQAFSDDERANLSDLASLIMERMQARRLEQTPSVSKARFENIATASPDAIIGSDEHGRITLWNHSAEKIFGYVAEEILGQPGSIIVPDNWRKVYEHELVRLQQGEQMKLPDRRIELSALRKDGTEFPAEFSLSTWTEAGSRHIGAIVRDTTARRHHEERLFQLASLDALTGLANRGMWQARLAQTLAEEAPATILLIDLDDFKEINDTFGHSAGDAVLKHIAQQMKSAFPDAIMLARLGGDEFVALLPGNQEQAARIAAQTLLNTLATPCNFAGQVIETSASMGVALTLMHGTSAEEVLNAADLALYKAKSSGKRHYVMFSSLLREVAVARRSFERELRLAFEHGEFELFYQPQVSTRSGLLTGAEALLRWNHPTRGLLSPVSFIDVLNEKQSAPAIGAWIIRTACRQAAHWHATIPTFRIGVNLFEAQLRTNRLRSTISTILAETGLPAHCLELEIVETSLFRNDMVTKNLLHSLRDLGIGLAFDDYGTGYASLSLLKTYPVSRLKIDRSFIRNVHEDTGNAALVKAIIYLAKNFGLDVIAEGVETEEQLQFLRSNECPEVQGYLYGKPVCADTFTTQFIQHKGPLKPCPLDRKPIIGP</sequence>
<evidence type="ECO:0000313" key="4">
    <source>
        <dbReference type="EMBL" id="QXX79801.1"/>
    </source>
</evidence>
<dbReference type="InterPro" id="IPR013767">
    <property type="entry name" value="PAS_fold"/>
</dbReference>
<dbReference type="InterPro" id="IPR001633">
    <property type="entry name" value="EAL_dom"/>
</dbReference>
<feature type="domain" description="EAL" evidence="2">
    <location>
        <begin position="469"/>
        <end position="722"/>
    </location>
</feature>
<dbReference type="InterPro" id="IPR003018">
    <property type="entry name" value="GAF"/>
</dbReference>
<accession>A0ABX8SUU3</accession>
<dbReference type="SMART" id="SM00052">
    <property type="entry name" value="EAL"/>
    <property type="match status" value="1"/>
</dbReference>
<dbReference type="Pfam" id="PF00563">
    <property type="entry name" value="EAL"/>
    <property type="match status" value="1"/>
</dbReference>